<keyword evidence="6 14" id="KW-0347">Helicase</keyword>
<dbReference type="Pfam" id="PF08785">
    <property type="entry name" value="Ku_PK_bind"/>
    <property type="match status" value="1"/>
</dbReference>
<dbReference type="InterPro" id="IPR036465">
    <property type="entry name" value="vWFA_dom_sf"/>
</dbReference>
<keyword evidence="11 14" id="KW-0234">DNA repair</keyword>
<evidence type="ECO:0000313" key="17">
    <source>
        <dbReference type="Ensembl" id="ENSUMAP00000027804"/>
    </source>
</evidence>
<sequence>MARSGSKAAVVLCMDVGPAMSNSLPGEESPFELAKKVMTMFVQRQVFAESRDEIALVLFGTDGTENALGGKDQYQNITVHRHLMLPDFDLLEDIERKIQPSSQQADFLDALIVCMDMIQRETVLPFPVGKEDGTGDRGDGNSHSDHHGPSFPPKGITEQQKEGIRMVKKVMLSLEGEDGLDEIYSFSESLRQLCVFKKIETRSIPWPCTLTIGSNLSIKIVAYKSIVQERVKKSWTVVDARTLKKEDLQKETIYCLNDDNETEVPKEDTIQGFRYGSDIVPFSKVDEEHMKYKSEGKCFSVLGFCRSSQVHRRYFMGNQVLKVFAAKDDEAAAVALSSLIHALDELAMVAVVRYAYDRRANPQVGMAFPYIKDAYECLIYVQLPFMEDLRQYMFSSLKNNKKYIPTEAQLSAVDALIDSMSLIKKDEKEDTIEDLFPTSKIPNPQFQRLFQCLLHRALHPQEPLPPIQQHILNMLDPPTEVTAKCQIPLSKIKTAFPLTEAIRKKDQVTAQNIFQDNHEEGPTSKKLKTEEREACFSISSLAEGSVTSVGSVNPADRVLVRQKKASFEEASRQLINCIEQFLDTNETPYFMKSMDCITVFRKEAIQFSEEQRFNDFLKALREKVEMKQLNHFWEIVVQDGITLITKDEAPGSSVTAEEAKKFLAPKENPSEDTAAVFAEGGDVDDLLDLI</sequence>
<organism evidence="17">
    <name type="scientific">Ursus maritimus</name>
    <name type="common">Polar bear</name>
    <name type="synonym">Thalarctos maritimus</name>
    <dbReference type="NCBI Taxonomy" id="29073"/>
    <lineage>
        <taxon>Eukaryota</taxon>
        <taxon>Metazoa</taxon>
        <taxon>Chordata</taxon>
        <taxon>Craniata</taxon>
        <taxon>Vertebrata</taxon>
        <taxon>Euteleostomi</taxon>
        <taxon>Mammalia</taxon>
        <taxon>Eutheria</taxon>
        <taxon>Laurasiatheria</taxon>
        <taxon>Carnivora</taxon>
        <taxon>Caniformia</taxon>
        <taxon>Ursidae</taxon>
        <taxon>Ursus</taxon>
    </lineage>
</organism>
<dbReference type="SUPFAM" id="SSF53300">
    <property type="entry name" value="vWA-like"/>
    <property type="match status" value="1"/>
</dbReference>
<evidence type="ECO:0000256" key="4">
    <source>
        <dbReference type="ARBA" id="ARBA00022763"/>
    </source>
</evidence>
<evidence type="ECO:0000256" key="2">
    <source>
        <dbReference type="ARBA" id="ARBA00007726"/>
    </source>
</evidence>
<keyword evidence="4 14" id="KW-0227">DNA damage</keyword>
<dbReference type="Pfam" id="PF02735">
    <property type="entry name" value="Ku"/>
    <property type="match status" value="1"/>
</dbReference>
<dbReference type="InterPro" id="IPR006164">
    <property type="entry name" value="DNA_bd_Ku70/Ku80"/>
</dbReference>
<dbReference type="InterPro" id="IPR036494">
    <property type="entry name" value="Ku_C_sf"/>
</dbReference>
<dbReference type="GO" id="GO:0016787">
    <property type="term" value="F:hydrolase activity"/>
    <property type="evidence" value="ECO:0007669"/>
    <property type="project" value="UniProtKB-KW"/>
</dbReference>
<dbReference type="GO" id="GO:0005524">
    <property type="term" value="F:ATP binding"/>
    <property type="evidence" value="ECO:0007669"/>
    <property type="project" value="UniProtKB-UniRule"/>
</dbReference>
<evidence type="ECO:0000256" key="8">
    <source>
        <dbReference type="ARBA" id="ARBA00022843"/>
    </source>
</evidence>
<keyword evidence="8" id="KW-0832">Ubl conjugation</keyword>
<name>A0A452V2X3_URSMA</name>
<evidence type="ECO:0000256" key="14">
    <source>
        <dbReference type="PIRNR" id="PIRNR016570"/>
    </source>
</evidence>
<dbReference type="SUPFAM" id="SSF101420">
    <property type="entry name" value="C-terminal domain of Ku80"/>
    <property type="match status" value="1"/>
</dbReference>
<dbReference type="Ensembl" id="ENSUMAT00000032894.1">
    <property type="protein sequence ID" value="ENSUMAP00000027804.1"/>
    <property type="gene ID" value="ENSUMAG00000020179.1"/>
</dbReference>
<dbReference type="PANTHER" id="PTHR12604">
    <property type="entry name" value="KU AUTOANTIGEN DNA HELICASE"/>
    <property type="match status" value="1"/>
</dbReference>
<dbReference type="FunFam" id="1.25.40.240:FF:000001">
    <property type="entry name" value="X-ray repair cross-complementing protein 5"/>
    <property type="match status" value="1"/>
</dbReference>
<dbReference type="InterPro" id="IPR005160">
    <property type="entry name" value="Ku_C"/>
</dbReference>
<dbReference type="GO" id="GO:0042162">
    <property type="term" value="F:telomeric DNA binding"/>
    <property type="evidence" value="ECO:0007669"/>
    <property type="project" value="InterPro"/>
</dbReference>
<evidence type="ECO:0000256" key="12">
    <source>
        <dbReference type="ARBA" id="ARBA00023242"/>
    </source>
</evidence>
<dbReference type="GO" id="GO:0006310">
    <property type="term" value="P:DNA recombination"/>
    <property type="evidence" value="ECO:0007669"/>
    <property type="project" value="UniProtKB-KW"/>
</dbReference>
<evidence type="ECO:0000256" key="6">
    <source>
        <dbReference type="ARBA" id="ARBA00022806"/>
    </source>
</evidence>
<comment type="similarity">
    <text evidence="2 14">Belongs to the ku80 family.</text>
</comment>
<comment type="function">
    <text evidence="14">Single-stranded DNA-dependent ATP-dependent helicase.</text>
</comment>
<dbReference type="GO" id="GO:0003690">
    <property type="term" value="F:double-stranded DNA binding"/>
    <property type="evidence" value="ECO:0007669"/>
    <property type="project" value="TreeGrafter"/>
</dbReference>
<evidence type="ECO:0000256" key="13">
    <source>
        <dbReference type="ARBA" id="ARBA00071961"/>
    </source>
</evidence>
<dbReference type="FunFam" id="1.10.1600.10:FF:000002">
    <property type="entry name" value="X-ray repair cross-complementing protein 5"/>
    <property type="match status" value="1"/>
</dbReference>
<dbReference type="InterPro" id="IPR005161">
    <property type="entry name" value="Ku_N"/>
</dbReference>
<evidence type="ECO:0000256" key="9">
    <source>
        <dbReference type="ARBA" id="ARBA00023125"/>
    </source>
</evidence>
<dbReference type="GO" id="GO:0005737">
    <property type="term" value="C:cytoplasm"/>
    <property type="evidence" value="ECO:0007669"/>
    <property type="project" value="UniProtKB-ARBA"/>
</dbReference>
<dbReference type="GO" id="GO:0003684">
    <property type="term" value="F:damaged DNA binding"/>
    <property type="evidence" value="ECO:0007669"/>
    <property type="project" value="InterPro"/>
</dbReference>
<dbReference type="GO" id="GO:0000723">
    <property type="term" value="P:telomere maintenance"/>
    <property type="evidence" value="ECO:0007669"/>
    <property type="project" value="InterPro"/>
</dbReference>
<dbReference type="SUPFAM" id="SSF100939">
    <property type="entry name" value="SPOC domain-like"/>
    <property type="match status" value="1"/>
</dbReference>
<dbReference type="Gene3D" id="3.40.50.410">
    <property type="entry name" value="von Willebrand factor, type A domain"/>
    <property type="match status" value="2"/>
</dbReference>
<dbReference type="EC" id="3.6.4.-" evidence="14"/>
<keyword evidence="12 14" id="KW-0539">Nucleus</keyword>
<dbReference type="Gene3D" id="1.10.1600.10">
    <property type="match status" value="1"/>
</dbReference>
<proteinExistence type="inferred from homology"/>
<dbReference type="Pfam" id="PF03730">
    <property type="entry name" value="Ku_C"/>
    <property type="match status" value="1"/>
</dbReference>
<feature type="region of interest" description="Disordered" evidence="15">
    <location>
        <begin position="126"/>
        <end position="159"/>
    </location>
</feature>
<protein>
    <recommendedName>
        <fullName evidence="13 14">X-ray repair cross-complementing protein 5</fullName>
        <ecNumber evidence="14">3.6.4.-</ecNumber>
    </recommendedName>
</protein>
<dbReference type="AlphaFoldDB" id="A0A452V2X3"/>
<keyword evidence="9 14" id="KW-0238">DNA-binding</keyword>
<gene>
    <name evidence="17" type="primary">XRCC5</name>
</gene>
<dbReference type="PIRSF" id="PIRSF016570">
    <property type="entry name" value="Ku80"/>
    <property type="match status" value="1"/>
</dbReference>
<dbReference type="PANTHER" id="PTHR12604:SF4">
    <property type="entry name" value="X-RAY REPAIR CROSS-COMPLEMENTING PROTEIN 5"/>
    <property type="match status" value="1"/>
</dbReference>
<dbReference type="GO" id="GO:0003678">
    <property type="term" value="F:DNA helicase activity"/>
    <property type="evidence" value="ECO:0007669"/>
    <property type="project" value="InterPro"/>
</dbReference>
<reference evidence="17" key="1">
    <citation type="submission" date="2019-03" db="UniProtKB">
        <authorList>
            <consortium name="Ensembl"/>
        </authorList>
    </citation>
    <scope>IDENTIFICATION</scope>
</reference>
<evidence type="ECO:0000256" key="1">
    <source>
        <dbReference type="ARBA" id="ARBA00004123"/>
    </source>
</evidence>
<evidence type="ECO:0000256" key="5">
    <source>
        <dbReference type="ARBA" id="ARBA00022801"/>
    </source>
</evidence>
<dbReference type="GO" id="GO:0006303">
    <property type="term" value="P:double-strand break repair via nonhomologous end joining"/>
    <property type="evidence" value="ECO:0007669"/>
    <property type="project" value="InterPro"/>
</dbReference>
<dbReference type="Gene3D" id="2.40.290.10">
    <property type="match status" value="1"/>
</dbReference>
<dbReference type="GeneTree" id="ENSGT00940000153239"/>
<dbReference type="SMART" id="SM00559">
    <property type="entry name" value="Ku78"/>
    <property type="match status" value="1"/>
</dbReference>
<evidence type="ECO:0000259" key="16">
    <source>
        <dbReference type="SMART" id="SM00559"/>
    </source>
</evidence>
<dbReference type="GO" id="GO:0043564">
    <property type="term" value="C:Ku70:Ku80 complex"/>
    <property type="evidence" value="ECO:0007669"/>
    <property type="project" value="InterPro"/>
</dbReference>
<dbReference type="Pfam" id="PF03731">
    <property type="entry name" value="Ku_N"/>
    <property type="match status" value="2"/>
</dbReference>
<keyword evidence="5 14" id="KW-0378">Hydrolase</keyword>
<keyword evidence="3 14" id="KW-0547">Nucleotide-binding</keyword>
<evidence type="ECO:0000256" key="11">
    <source>
        <dbReference type="ARBA" id="ARBA00023204"/>
    </source>
</evidence>
<feature type="domain" description="Ku" evidence="16">
    <location>
        <begin position="261"/>
        <end position="400"/>
    </location>
</feature>
<keyword evidence="7 14" id="KW-0067">ATP-binding</keyword>
<evidence type="ECO:0000256" key="3">
    <source>
        <dbReference type="ARBA" id="ARBA00022741"/>
    </source>
</evidence>
<dbReference type="InterPro" id="IPR014893">
    <property type="entry name" value="Ku_PK_bind"/>
</dbReference>
<evidence type="ECO:0000256" key="7">
    <source>
        <dbReference type="ARBA" id="ARBA00022840"/>
    </source>
</evidence>
<dbReference type="FunFam" id="2.40.290.10:FF:000005">
    <property type="entry name" value="X-ray repair cross-complementing protein 5"/>
    <property type="match status" value="1"/>
</dbReference>
<keyword evidence="10 14" id="KW-0233">DNA recombination</keyword>
<dbReference type="CDD" id="cd00873">
    <property type="entry name" value="KU80"/>
    <property type="match status" value="1"/>
</dbReference>
<dbReference type="Gene3D" id="1.25.40.240">
    <property type="entry name" value="Ku, C-terminal domain"/>
    <property type="match status" value="1"/>
</dbReference>
<accession>A0A452V2X3</accession>
<evidence type="ECO:0000256" key="10">
    <source>
        <dbReference type="ARBA" id="ARBA00023172"/>
    </source>
</evidence>
<dbReference type="InterPro" id="IPR024193">
    <property type="entry name" value="Ku80"/>
</dbReference>
<evidence type="ECO:0000256" key="15">
    <source>
        <dbReference type="SAM" id="MobiDB-lite"/>
    </source>
</evidence>
<comment type="subcellular location">
    <subcellularLocation>
        <location evidence="1 14">Nucleus</location>
    </subcellularLocation>
</comment>
<dbReference type="InterPro" id="IPR016194">
    <property type="entry name" value="SPOC-like_C_dom_sf"/>
</dbReference>
<feature type="compositionally biased region" description="Basic and acidic residues" evidence="15">
    <location>
        <begin position="129"/>
        <end position="148"/>
    </location>
</feature>